<dbReference type="Proteomes" id="UP001139193">
    <property type="component" value="Unassembled WGS sequence"/>
</dbReference>
<gene>
    <name evidence="1" type="ORF">MON38_01510</name>
</gene>
<proteinExistence type="predicted"/>
<name>A0A9X1VDF5_9BACT</name>
<dbReference type="AlphaFoldDB" id="A0A9X1VDF5"/>
<evidence type="ECO:0000313" key="1">
    <source>
        <dbReference type="EMBL" id="MCI1186078.1"/>
    </source>
</evidence>
<evidence type="ECO:0000313" key="2">
    <source>
        <dbReference type="Proteomes" id="UP001139193"/>
    </source>
</evidence>
<accession>A0A9X1VDF5</accession>
<organism evidence="1 2">
    <name type="scientific">Hymenobacter cyanobacteriorum</name>
    <dbReference type="NCBI Taxonomy" id="2926463"/>
    <lineage>
        <taxon>Bacteria</taxon>
        <taxon>Pseudomonadati</taxon>
        <taxon>Bacteroidota</taxon>
        <taxon>Cytophagia</taxon>
        <taxon>Cytophagales</taxon>
        <taxon>Hymenobacteraceae</taxon>
        <taxon>Hymenobacter</taxon>
    </lineage>
</organism>
<keyword evidence="2" id="KW-1185">Reference proteome</keyword>
<reference evidence="1" key="1">
    <citation type="submission" date="2022-03" db="EMBL/GenBank/DDBJ databases">
        <title>Bacterial whole genome sequence for Hymenobacter sp. DH14.</title>
        <authorList>
            <person name="Le V."/>
        </authorList>
    </citation>
    <scope>NUCLEOTIDE SEQUENCE</scope>
    <source>
        <strain evidence="1">DH14</strain>
    </source>
</reference>
<sequence>MSTASEPFYAVRYQPAPALLRGTVLRPLSTLEFTEACEMLLAAAREHRCPYWLLDGRADVDVRPPDVYEWLSDEFLPRVHRVLGRVPTLAFIARPEFWNALRARSYASPLVIAGTFRAGWFTEECAAMQWLTNYRTVLP</sequence>
<protein>
    <submittedName>
        <fullName evidence="1">Uncharacterized protein</fullName>
    </submittedName>
</protein>
<dbReference type="EMBL" id="JALBGC010000001">
    <property type="protein sequence ID" value="MCI1186078.1"/>
    <property type="molecule type" value="Genomic_DNA"/>
</dbReference>
<dbReference type="RefSeq" id="WP_241934362.1">
    <property type="nucleotide sequence ID" value="NZ_JALBGC010000001.1"/>
</dbReference>
<comment type="caution">
    <text evidence="1">The sequence shown here is derived from an EMBL/GenBank/DDBJ whole genome shotgun (WGS) entry which is preliminary data.</text>
</comment>